<evidence type="ECO:0000313" key="10">
    <source>
        <dbReference type="Proteomes" id="UP001218231"/>
    </source>
</evidence>
<dbReference type="InterPro" id="IPR005913">
    <property type="entry name" value="dTDP_dehydrorham_reduct"/>
</dbReference>
<dbReference type="EMBL" id="CP117417">
    <property type="protein sequence ID" value="WCT77353.1"/>
    <property type="molecule type" value="Genomic_DNA"/>
</dbReference>
<protein>
    <recommendedName>
        <fullName evidence="4 6">dTDP-4-dehydrorhamnose reductase</fullName>
        <ecNumber evidence="3 6">1.1.1.133</ecNumber>
    </recommendedName>
</protein>
<evidence type="ECO:0000256" key="7">
    <source>
        <dbReference type="SAM" id="MobiDB-lite"/>
    </source>
</evidence>
<name>A0ABY7TVR9_9SPHN</name>
<evidence type="ECO:0000256" key="2">
    <source>
        <dbReference type="ARBA" id="ARBA00010944"/>
    </source>
</evidence>
<dbReference type="GO" id="GO:0008831">
    <property type="term" value="F:dTDP-4-dehydrorhamnose reductase activity"/>
    <property type="evidence" value="ECO:0007669"/>
    <property type="project" value="UniProtKB-EC"/>
</dbReference>
<proteinExistence type="inferred from homology"/>
<evidence type="ECO:0000256" key="4">
    <source>
        <dbReference type="ARBA" id="ARBA00017099"/>
    </source>
</evidence>
<dbReference type="PANTHER" id="PTHR10491">
    <property type="entry name" value="DTDP-4-DEHYDRORHAMNOSE REDUCTASE"/>
    <property type="match status" value="1"/>
</dbReference>
<comment type="pathway">
    <text evidence="1 6">Carbohydrate biosynthesis; dTDP-L-rhamnose biosynthesis.</text>
</comment>
<dbReference type="CDD" id="cd05254">
    <property type="entry name" value="dTDP_HR_like_SDR_e"/>
    <property type="match status" value="1"/>
</dbReference>
<dbReference type="Gene3D" id="3.90.25.10">
    <property type="entry name" value="UDP-galactose 4-epimerase, domain 1"/>
    <property type="match status" value="1"/>
</dbReference>
<sequence>MRIAVTGKSGQVVTSLIDRAGMGIEIIALGRPELDLGDPGSVGPAIVAARPDVVVSAAAYTAVDRAESEEEVAFAINGAGAGAVSAAARALGVPVIHISTDYVFDGTKPEPYVESDPVAPLGAYGRSKLAGERAVIAAAPDAVILRTAWVYSPFGANFVKTMLRLAQTRDELGVVADQIGNPTSALDIADTVLAIAFQLYSAPETAPRGIFHMTGTGEGSWADLAEVVFAASAALGGPSAQVRRITTADYPTPAARPANSRLCCDRLAGAYGLRPGPWREAVKPVVARLVKEEAGSVKQKAGAVEQKAGSNEQKAGAVKQKETVA</sequence>
<dbReference type="PANTHER" id="PTHR10491:SF4">
    <property type="entry name" value="METHIONINE ADENOSYLTRANSFERASE 2 SUBUNIT BETA"/>
    <property type="match status" value="1"/>
</dbReference>
<dbReference type="Proteomes" id="UP001218231">
    <property type="component" value="Chromosome"/>
</dbReference>
<dbReference type="InterPro" id="IPR036291">
    <property type="entry name" value="NAD(P)-bd_dom_sf"/>
</dbReference>
<comment type="similarity">
    <text evidence="2 6">Belongs to the dTDP-4-dehydrorhamnose reductase family.</text>
</comment>
<evidence type="ECO:0000256" key="3">
    <source>
        <dbReference type="ARBA" id="ARBA00012929"/>
    </source>
</evidence>
<keyword evidence="6" id="KW-0521">NADP</keyword>
<organism evidence="9 10">
    <name type="scientific">Novosphingobium humi</name>
    <dbReference type="NCBI Taxonomy" id="2282397"/>
    <lineage>
        <taxon>Bacteria</taxon>
        <taxon>Pseudomonadati</taxon>
        <taxon>Pseudomonadota</taxon>
        <taxon>Alphaproteobacteria</taxon>
        <taxon>Sphingomonadales</taxon>
        <taxon>Sphingomonadaceae</taxon>
        <taxon>Novosphingobium</taxon>
    </lineage>
</organism>
<feature type="region of interest" description="Disordered" evidence="7">
    <location>
        <begin position="294"/>
        <end position="325"/>
    </location>
</feature>
<dbReference type="Pfam" id="PF04321">
    <property type="entry name" value="RmlD_sub_bind"/>
    <property type="match status" value="1"/>
</dbReference>
<gene>
    <name evidence="9" type="primary">rfbD</name>
    <name evidence="9" type="ORF">PQ457_15775</name>
</gene>
<comment type="catalytic activity">
    <reaction evidence="5 6">
        <text>dTDP-beta-L-rhamnose + NADP(+) = dTDP-4-dehydro-beta-L-rhamnose + NADPH + H(+)</text>
        <dbReference type="Rhea" id="RHEA:21796"/>
        <dbReference type="ChEBI" id="CHEBI:15378"/>
        <dbReference type="ChEBI" id="CHEBI:57510"/>
        <dbReference type="ChEBI" id="CHEBI:57783"/>
        <dbReference type="ChEBI" id="CHEBI:58349"/>
        <dbReference type="ChEBI" id="CHEBI:62830"/>
        <dbReference type="EC" id="1.1.1.133"/>
    </reaction>
</comment>
<evidence type="ECO:0000256" key="5">
    <source>
        <dbReference type="ARBA" id="ARBA00048200"/>
    </source>
</evidence>
<evidence type="ECO:0000313" key="9">
    <source>
        <dbReference type="EMBL" id="WCT77353.1"/>
    </source>
</evidence>
<dbReference type="NCBIfam" id="TIGR01214">
    <property type="entry name" value="rmlD"/>
    <property type="match status" value="1"/>
</dbReference>
<dbReference type="EC" id="1.1.1.133" evidence="3 6"/>
<evidence type="ECO:0000256" key="6">
    <source>
        <dbReference type="RuleBase" id="RU364082"/>
    </source>
</evidence>
<evidence type="ECO:0000256" key="1">
    <source>
        <dbReference type="ARBA" id="ARBA00004781"/>
    </source>
</evidence>
<comment type="cofactor">
    <cofactor evidence="6">
        <name>Mg(2+)</name>
        <dbReference type="ChEBI" id="CHEBI:18420"/>
    </cofactor>
    <text evidence="6">Binds 1 Mg(2+) ion per monomer.</text>
</comment>
<keyword evidence="10" id="KW-1185">Reference proteome</keyword>
<dbReference type="RefSeq" id="WP_273617730.1">
    <property type="nucleotide sequence ID" value="NZ_CP117417.1"/>
</dbReference>
<feature type="domain" description="RmlD-like substrate binding" evidence="8">
    <location>
        <begin position="1"/>
        <end position="289"/>
    </location>
</feature>
<dbReference type="Gene3D" id="3.40.50.720">
    <property type="entry name" value="NAD(P)-binding Rossmann-like Domain"/>
    <property type="match status" value="1"/>
</dbReference>
<accession>A0ABY7TVR9</accession>
<dbReference type="InterPro" id="IPR029903">
    <property type="entry name" value="RmlD-like-bd"/>
</dbReference>
<dbReference type="SUPFAM" id="SSF51735">
    <property type="entry name" value="NAD(P)-binding Rossmann-fold domains"/>
    <property type="match status" value="1"/>
</dbReference>
<keyword evidence="6 9" id="KW-0560">Oxidoreductase</keyword>
<reference evidence="9 10" key="1">
    <citation type="submission" date="2023-02" db="EMBL/GenBank/DDBJ databases">
        <title>Genome sequence of Novosphingobium humi KACC 19094.</title>
        <authorList>
            <person name="Kim S."/>
            <person name="Heo J."/>
            <person name="Kwon S.-W."/>
        </authorList>
    </citation>
    <scope>NUCLEOTIDE SEQUENCE [LARGE SCALE GENOMIC DNA]</scope>
    <source>
        <strain evidence="9 10">KACC 19094</strain>
    </source>
</reference>
<evidence type="ECO:0000259" key="8">
    <source>
        <dbReference type="Pfam" id="PF04321"/>
    </source>
</evidence>
<comment type="function">
    <text evidence="6">Catalyzes the reduction of dTDP-6-deoxy-L-lyxo-4-hexulose to yield dTDP-L-rhamnose.</text>
</comment>